<dbReference type="Pfam" id="PF07690">
    <property type="entry name" value="MFS_1"/>
    <property type="match status" value="1"/>
</dbReference>
<dbReference type="CDD" id="cd17320">
    <property type="entry name" value="MFS_MdfA_MDR_like"/>
    <property type="match status" value="1"/>
</dbReference>
<comment type="similarity">
    <text evidence="2">Belongs to the major facilitator superfamily. Bcr/CmlA family.</text>
</comment>
<dbReference type="FunFam" id="1.20.1720.10:FF:000005">
    <property type="entry name" value="Bcr/CflA family efflux transporter"/>
    <property type="match status" value="1"/>
</dbReference>
<feature type="transmembrane region" description="Helical" evidence="8">
    <location>
        <begin position="308"/>
        <end position="333"/>
    </location>
</feature>
<dbReference type="PROSITE" id="PS00216">
    <property type="entry name" value="SUGAR_TRANSPORT_1"/>
    <property type="match status" value="1"/>
</dbReference>
<feature type="transmembrane region" description="Helical" evidence="8">
    <location>
        <begin position="135"/>
        <end position="159"/>
    </location>
</feature>
<dbReference type="PANTHER" id="PTHR23502">
    <property type="entry name" value="MAJOR FACILITATOR SUPERFAMILY"/>
    <property type="match status" value="1"/>
</dbReference>
<reference evidence="10 11" key="1">
    <citation type="submission" date="2020-05" db="EMBL/GenBank/DDBJ databases">
        <title>Bremerella alba sp. nov., a novel planctomycete isolated from the surface of the macroalga Fucus spiralis.</title>
        <authorList>
            <person name="Godinho O."/>
            <person name="Botelho R."/>
            <person name="Albuquerque L."/>
            <person name="Wiegand S."/>
            <person name="Da Costa M.S."/>
            <person name="Lobo-Da-Cunha A."/>
            <person name="Jogler C."/>
            <person name="Lage O.M."/>
        </authorList>
    </citation>
    <scope>NUCLEOTIDE SEQUENCE [LARGE SCALE GENOMIC DNA]</scope>
    <source>
        <strain evidence="10 11">FF15</strain>
    </source>
</reference>
<proteinExistence type="inferred from homology"/>
<dbReference type="InterPro" id="IPR020846">
    <property type="entry name" value="MFS_dom"/>
</dbReference>
<feature type="transmembrane region" description="Helical" evidence="8">
    <location>
        <begin position="281"/>
        <end position="302"/>
    </location>
</feature>
<evidence type="ECO:0000313" key="11">
    <source>
        <dbReference type="Proteomes" id="UP000551616"/>
    </source>
</evidence>
<dbReference type="AlphaFoldDB" id="A0A7V9A9L0"/>
<feature type="transmembrane region" description="Helical" evidence="8">
    <location>
        <begin position="7"/>
        <end position="26"/>
    </location>
</feature>
<protein>
    <submittedName>
        <fullName evidence="10">Bicyclomycin resistance protein</fullName>
    </submittedName>
</protein>
<dbReference type="NCBIfam" id="TIGR00710">
    <property type="entry name" value="efflux_Bcr_CflA"/>
    <property type="match status" value="1"/>
</dbReference>
<dbReference type="InterPro" id="IPR004812">
    <property type="entry name" value="Efflux_drug-R_Bcr/CmlA"/>
</dbReference>
<dbReference type="Proteomes" id="UP000551616">
    <property type="component" value="Unassembled WGS sequence"/>
</dbReference>
<evidence type="ECO:0000256" key="8">
    <source>
        <dbReference type="SAM" id="Phobius"/>
    </source>
</evidence>
<dbReference type="RefSeq" id="WP_207399008.1">
    <property type="nucleotide sequence ID" value="NZ_JABRWO010000017.1"/>
</dbReference>
<evidence type="ECO:0000259" key="9">
    <source>
        <dbReference type="PROSITE" id="PS50850"/>
    </source>
</evidence>
<feature type="transmembrane region" description="Helical" evidence="8">
    <location>
        <begin position="249"/>
        <end position="269"/>
    </location>
</feature>
<dbReference type="InterPro" id="IPR005829">
    <property type="entry name" value="Sugar_transporter_CS"/>
</dbReference>
<evidence type="ECO:0000256" key="7">
    <source>
        <dbReference type="ARBA" id="ARBA00023136"/>
    </source>
</evidence>
<dbReference type="GO" id="GO:0005886">
    <property type="term" value="C:plasma membrane"/>
    <property type="evidence" value="ECO:0007669"/>
    <property type="project" value="UniProtKB-SubCell"/>
</dbReference>
<feature type="transmembrane region" description="Helical" evidence="8">
    <location>
        <begin position="370"/>
        <end position="392"/>
    </location>
</feature>
<feature type="transmembrane region" description="Helical" evidence="8">
    <location>
        <begin position="102"/>
        <end position="123"/>
    </location>
</feature>
<dbReference type="Gene3D" id="1.20.1720.10">
    <property type="entry name" value="Multidrug resistance protein D"/>
    <property type="match status" value="1"/>
</dbReference>
<evidence type="ECO:0000256" key="6">
    <source>
        <dbReference type="ARBA" id="ARBA00022989"/>
    </source>
</evidence>
<comment type="subcellular location">
    <subcellularLocation>
        <location evidence="1">Cell membrane</location>
        <topology evidence="1">Multi-pass membrane protein</topology>
    </subcellularLocation>
</comment>
<dbReference type="EMBL" id="JABRWO010000017">
    <property type="protein sequence ID" value="MBA2117635.1"/>
    <property type="molecule type" value="Genomic_DNA"/>
</dbReference>
<dbReference type="SUPFAM" id="SSF103473">
    <property type="entry name" value="MFS general substrate transporter"/>
    <property type="match status" value="1"/>
</dbReference>
<organism evidence="10 11">
    <name type="scientific">Bremerella alba</name>
    <dbReference type="NCBI Taxonomy" id="980252"/>
    <lineage>
        <taxon>Bacteria</taxon>
        <taxon>Pseudomonadati</taxon>
        <taxon>Planctomycetota</taxon>
        <taxon>Planctomycetia</taxon>
        <taxon>Pirellulales</taxon>
        <taxon>Pirellulaceae</taxon>
        <taxon>Bremerella</taxon>
    </lineage>
</organism>
<keyword evidence="5 8" id="KW-0812">Transmembrane</keyword>
<dbReference type="InterPro" id="IPR011701">
    <property type="entry name" value="MFS"/>
</dbReference>
<evidence type="ECO:0000256" key="3">
    <source>
        <dbReference type="ARBA" id="ARBA00022448"/>
    </source>
</evidence>
<keyword evidence="6 8" id="KW-1133">Transmembrane helix</keyword>
<feature type="transmembrane region" description="Helical" evidence="8">
    <location>
        <begin position="46"/>
        <end position="65"/>
    </location>
</feature>
<keyword evidence="7 8" id="KW-0472">Membrane</keyword>
<feature type="transmembrane region" description="Helical" evidence="8">
    <location>
        <begin position="218"/>
        <end position="243"/>
    </location>
</feature>
<accession>A0A7V9A9L0</accession>
<feature type="transmembrane region" description="Helical" evidence="8">
    <location>
        <begin position="165"/>
        <end position="185"/>
    </location>
</feature>
<keyword evidence="3" id="KW-0813">Transport</keyword>
<dbReference type="PROSITE" id="PS50850">
    <property type="entry name" value="MFS"/>
    <property type="match status" value="1"/>
</dbReference>
<evidence type="ECO:0000256" key="2">
    <source>
        <dbReference type="ARBA" id="ARBA00006236"/>
    </source>
</evidence>
<keyword evidence="4" id="KW-1003">Cell membrane</keyword>
<dbReference type="InterPro" id="IPR036259">
    <property type="entry name" value="MFS_trans_sf"/>
</dbReference>
<comment type="caution">
    <text evidence="10">The sequence shown here is derived from an EMBL/GenBank/DDBJ whole genome shotgun (WGS) entry which is preliminary data.</text>
</comment>
<keyword evidence="11" id="KW-1185">Reference proteome</keyword>
<feature type="domain" description="Major facilitator superfamily (MFS) profile" evidence="9">
    <location>
        <begin position="8"/>
        <end position="396"/>
    </location>
</feature>
<evidence type="ECO:0000256" key="4">
    <source>
        <dbReference type="ARBA" id="ARBA00022475"/>
    </source>
</evidence>
<dbReference type="PANTHER" id="PTHR23502:SF132">
    <property type="entry name" value="POLYAMINE TRANSPORTER 2-RELATED"/>
    <property type="match status" value="1"/>
</dbReference>
<feature type="transmembrane region" description="Helical" evidence="8">
    <location>
        <begin position="345"/>
        <end position="364"/>
    </location>
</feature>
<dbReference type="GO" id="GO:1990961">
    <property type="term" value="P:xenobiotic detoxification by transmembrane export across the plasma membrane"/>
    <property type="evidence" value="ECO:0007669"/>
    <property type="project" value="InterPro"/>
</dbReference>
<name>A0A7V9A9L0_9BACT</name>
<gene>
    <name evidence="10" type="primary">bcr</name>
    <name evidence="10" type="ORF">HOV93_48350</name>
</gene>
<sequence length="419" mass="44289">MTSRKIHPWLIAPILGILGAVGPLAIDLYLPGMPQITAELGISEGVGQFSLMTFLAGLMIGQLFLGPVSDRIGRKPMIIAGMLLFAAASLGCAFVQNGEQLLTLRFIQGLGGSIGRVIGMAVVRDLYTGPTAAKLVGMMMLVLGLAPILGPLLGSTILLFASWRWIFVFLALFGLGCIVLVLTLMPETRLPEQRTSSHPVAAIRNYGMLLFSRQYMPYVATMALAQAGIYAYLTGSSFVFINIHGVSPTLYSVIFASNAVGLMIGAQSGPRLLGRFRAETIIRTALATYMLAAVTLLSLEMAGEMNVVLLSALLFVIIMSIGFILPLCGVMALEAHGKISGTAAAMMGACQFFFGTIAALVIGLTANGTAIPMAVTIAFASIAAGITAHWAFPKEAIEEDVDLSTDTLQPVPAESGKWQ</sequence>
<evidence type="ECO:0000256" key="1">
    <source>
        <dbReference type="ARBA" id="ARBA00004651"/>
    </source>
</evidence>
<evidence type="ECO:0000313" key="10">
    <source>
        <dbReference type="EMBL" id="MBA2117635.1"/>
    </source>
</evidence>
<feature type="transmembrane region" description="Helical" evidence="8">
    <location>
        <begin position="77"/>
        <end position="96"/>
    </location>
</feature>
<evidence type="ECO:0000256" key="5">
    <source>
        <dbReference type="ARBA" id="ARBA00022692"/>
    </source>
</evidence>
<dbReference type="GO" id="GO:0042910">
    <property type="term" value="F:xenobiotic transmembrane transporter activity"/>
    <property type="evidence" value="ECO:0007669"/>
    <property type="project" value="InterPro"/>
</dbReference>